<dbReference type="Gene3D" id="3.40.50.1820">
    <property type="entry name" value="alpha/beta hydrolase"/>
    <property type="match status" value="1"/>
</dbReference>
<evidence type="ECO:0000313" key="3">
    <source>
        <dbReference type="Proteomes" id="UP001500326"/>
    </source>
</evidence>
<comment type="caution">
    <text evidence="2">The sequence shown here is derived from an EMBL/GenBank/DDBJ whole genome shotgun (WGS) entry which is preliminary data.</text>
</comment>
<protein>
    <submittedName>
        <fullName evidence="2">Dienelactone hydrolase family protein</fullName>
    </submittedName>
</protein>
<gene>
    <name evidence="2" type="ORF">GCM10009777_20960</name>
</gene>
<feature type="domain" description="Dienelactone hydrolase" evidence="1">
    <location>
        <begin position="10"/>
        <end position="238"/>
    </location>
</feature>
<dbReference type="RefSeq" id="WP_344061530.1">
    <property type="nucleotide sequence ID" value="NZ_BAAAOH010000001.1"/>
</dbReference>
<evidence type="ECO:0000259" key="1">
    <source>
        <dbReference type="Pfam" id="PF01738"/>
    </source>
</evidence>
<keyword evidence="3" id="KW-1185">Reference proteome</keyword>
<dbReference type="GO" id="GO:0016787">
    <property type="term" value="F:hydrolase activity"/>
    <property type="evidence" value="ECO:0007669"/>
    <property type="project" value="UniProtKB-KW"/>
</dbReference>
<sequence length="242" mass="25499">MTTIDLDGLSAYRADPTGAPRGGVILIHEIWGLVPHITGVADRFAAEGYVVIAPDILSGIGMTPRLGQELQALTSDPDEARRTAAQPRLREALAPMREPAFASAAIAQLRKAVDALAAEPGVAGRIAVVGFCFGGTYAFALTAADQRVRAAVAFYGSAPSPDRMSTIGCPVLAIYGGHDPALIDALPDVRSAMADAGVDFTDHVYPDASHAFFNDTGSRYRADDAADAWERTLAFLAESLDR</sequence>
<keyword evidence="2" id="KW-0378">Hydrolase</keyword>
<dbReference type="EMBL" id="BAAAOH010000001">
    <property type="protein sequence ID" value="GAA1986656.1"/>
    <property type="molecule type" value="Genomic_DNA"/>
</dbReference>
<organism evidence="2 3">
    <name type="scientific">Microbacterium pumilum</name>
    <dbReference type="NCBI Taxonomy" id="344165"/>
    <lineage>
        <taxon>Bacteria</taxon>
        <taxon>Bacillati</taxon>
        <taxon>Actinomycetota</taxon>
        <taxon>Actinomycetes</taxon>
        <taxon>Micrococcales</taxon>
        <taxon>Microbacteriaceae</taxon>
        <taxon>Microbacterium</taxon>
    </lineage>
</organism>
<dbReference type="InterPro" id="IPR002925">
    <property type="entry name" value="Dienelactn_hydro"/>
</dbReference>
<dbReference type="InterPro" id="IPR029058">
    <property type="entry name" value="AB_hydrolase_fold"/>
</dbReference>
<dbReference type="Proteomes" id="UP001500326">
    <property type="component" value="Unassembled WGS sequence"/>
</dbReference>
<evidence type="ECO:0000313" key="2">
    <source>
        <dbReference type="EMBL" id="GAA1986656.1"/>
    </source>
</evidence>
<reference evidence="2 3" key="1">
    <citation type="journal article" date="2019" name="Int. J. Syst. Evol. Microbiol.">
        <title>The Global Catalogue of Microorganisms (GCM) 10K type strain sequencing project: providing services to taxonomists for standard genome sequencing and annotation.</title>
        <authorList>
            <consortium name="The Broad Institute Genomics Platform"/>
            <consortium name="The Broad Institute Genome Sequencing Center for Infectious Disease"/>
            <person name="Wu L."/>
            <person name="Ma J."/>
        </authorList>
    </citation>
    <scope>NUCLEOTIDE SEQUENCE [LARGE SCALE GENOMIC DNA]</scope>
    <source>
        <strain evidence="2 3">JCM 14902</strain>
    </source>
</reference>
<dbReference type="PANTHER" id="PTHR46623">
    <property type="entry name" value="CARBOXYMETHYLENEBUTENOLIDASE-RELATED"/>
    <property type="match status" value="1"/>
</dbReference>
<dbReference type="SUPFAM" id="SSF53474">
    <property type="entry name" value="alpha/beta-Hydrolases"/>
    <property type="match status" value="1"/>
</dbReference>
<name>A0ABN2SIE1_9MICO</name>
<dbReference type="InterPro" id="IPR051049">
    <property type="entry name" value="Dienelactone_hydrolase-like"/>
</dbReference>
<dbReference type="Pfam" id="PF01738">
    <property type="entry name" value="DLH"/>
    <property type="match status" value="1"/>
</dbReference>
<proteinExistence type="predicted"/>
<dbReference type="PANTHER" id="PTHR46623:SF6">
    <property type="entry name" value="ALPHA_BETA-HYDROLASES SUPERFAMILY PROTEIN"/>
    <property type="match status" value="1"/>
</dbReference>
<accession>A0ABN2SIE1</accession>